<comment type="caution">
    <text evidence="1">The sequence shown here is derived from an EMBL/GenBank/DDBJ whole genome shotgun (WGS) entry which is preliminary data.</text>
</comment>
<evidence type="ECO:0000313" key="1">
    <source>
        <dbReference type="EMBL" id="MBZ5709947.1"/>
    </source>
</evidence>
<accession>A0ABS7TNY7</accession>
<reference evidence="1" key="1">
    <citation type="submission" date="2021-08" db="EMBL/GenBank/DDBJ databases">
        <authorList>
            <person name="Stevens D.C."/>
        </authorList>
    </citation>
    <scope>NUCLEOTIDE SEQUENCE</scope>
    <source>
        <strain evidence="1">DSM 53165</strain>
    </source>
</reference>
<gene>
    <name evidence="1" type="ORF">K7C98_11845</name>
</gene>
<protein>
    <submittedName>
        <fullName evidence="1">Uncharacterized protein</fullName>
    </submittedName>
</protein>
<dbReference type="EMBL" id="JAIRAU010000011">
    <property type="protein sequence ID" value="MBZ5709947.1"/>
    <property type="molecule type" value="Genomic_DNA"/>
</dbReference>
<dbReference type="RefSeq" id="WP_224191719.1">
    <property type="nucleotide sequence ID" value="NZ_JAIRAU010000011.1"/>
</dbReference>
<organism evidence="1 2">
    <name type="scientific">Nannocystis pusilla</name>
    <dbReference type="NCBI Taxonomy" id="889268"/>
    <lineage>
        <taxon>Bacteria</taxon>
        <taxon>Pseudomonadati</taxon>
        <taxon>Myxococcota</taxon>
        <taxon>Polyangia</taxon>
        <taxon>Nannocystales</taxon>
        <taxon>Nannocystaceae</taxon>
        <taxon>Nannocystis</taxon>
    </lineage>
</organism>
<name>A0ABS7TNY7_9BACT</name>
<proteinExistence type="predicted"/>
<sequence>MNPEALACALTALRDRTPGIIGWNCGEHSGDMFSDSGYVLIGADGTAIRRHWGAYDLSWTVWRAEQGALPDPDVFEQCLADADDANRYECLRKFVMGEPLLVCDELWGVGFD</sequence>
<evidence type="ECO:0000313" key="2">
    <source>
        <dbReference type="Proteomes" id="UP001139031"/>
    </source>
</evidence>
<keyword evidence="2" id="KW-1185">Reference proteome</keyword>
<dbReference type="Proteomes" id="UP001139031">
    <property type="component" value="Unassembled WGS sequence"/>
</dbReference>